<organism evidence="4 5">
    <name type="scientific">Clostridium kluyveri (strain ATCC 8527 / DSM 555 / NBRC 12016 / NCIMB 10680 / K1)</name>
    <dbReference type="NCBI Taxonomy" id="431943"/>
    <lineage>
        <taxon>Bacteria</taxon>
        <taxon>Bacillati</taxon>
        <taxon>Bacillota</taxon>
        <taxon>Clostridia</taxon>
        <taxon>Eubacteriales</taxon>
        <taxon>Clostridiaceae</taxon>
        <taxon>Clostridium</taxon>
    </lineage>
</organism>
<comment type="similarity">
    <text evidence="1">Belongs to the PhzF family.</text>
</comment>
<name>A5N6Q2_CLOK5</name>
<dbReference type="PANTHER" id="PTHR13774:SF17">
    <property type="entry name" value="PHENAZINE BIOSYNTHESIS-LIKE DOMAIN-CONTAINING PROTEIN"/>
    <property type="match status" value="1"/>
</dbReference>
<evidence type="ECO:0000256" key="2">
    <source>
        <dbReference type="ARBA" id="ARBA00023235"/>
    </source>
</evidence>
<evidence type="ECO:0000313" key="4">
    <source>
        <dbReference type="EMBL" id="EDK32983.1"/>
    </source>
</evidence>
<dbReference type="PIRSF" id="PIRSF016184">
    <property type="entry name" value="PhzC_PhzF"/>
    <property type="match status" value="1"/>
</dbReference>
<dbReference type="EMBL" id="CP000673">
    <property type="protein sequence ID" value="EDK32983.1"/>
    <property type="molecule type" value="Genomic_DNA"/>
</dbReference>
<accession>A5N6Q2</accession>
<dbReference type="HOGENOM" id="CLU_048756_2_2_9"/>
<keyword evidence="2" id="KW-0413">Isomerase</keyword>
<dbReference type="Gene3D" id="3.10.310.10">
    <property type="entry name" value="Diaminopimelate Epimerase, Chain A, domain 1"/>
    <property type="match status" value="2"/>
</dbReference>
<dbReference type="AlphaFoldDB" id="A5N6Q2"/>
<proteinExistence type="inferred from homology"/>
<evidence type="ECO:0000256" key="1">
    <source>
        <dbReference type="ARBA" id="ARBA00008270"/>
    </source>
</evidence>
<protein>
    <submittedName>
        <fullName evidence="4">Predicted epimerase</fullName>
    </submittedName>
</protein>
<dbReference type="Proteomes" id="UP000002411">
    <property type="component" value="Chromosome"/>
</dbReference>
<feature type="active site" evidence="3">
    <location>
        <position position="48"/>
    </location>
</feature>
<dbReference type="KEGG" id="ckl:CKL_0932"/>
<dbReference type="NCBIfam" id="TIGR00654">
    <property type="entry name" value="PhzF_family"/>
    <property type="match status" value="1"/>
</dbReference>
<dbReference type="STRING" id="431943.CKL_0932"/>
<dbReference type="Pfam" id="PF02567">
    <property type="entry name" value="PhzC-PhzF"/>
    <property type="match status" value="1"/>
</dbReference>
<evidence type="ECO:0000256" key="3">
    <source>
        <dbReference type="PIRSR" id="PIRSR016184-1"/>
    </source>
</evidence>
<keyword evidence="5" id="KW-1185">Reference proteome</keyword>
<gene>
    <name evidence="4" type="ordered locus">CKL_0932</name>
</gene>
<reference evidence="4 5" key="1">
    <citation type="journal article" date="2008" name="Proc. Natl. Acad. Sci. U.S.A.">
        <title>The genome of Clostridium kluyveri, a strict anaerobe with unique metabolic features.</title>
        <authorList>
            <person name="Seedorf H."/>
            <person name="Fricke W.F."/>
            <person name="Veith B."/>
            <person name="Brueggemann H."/>
            <person name="Liesegang H."/>
            <person name="Strittmatter A."/>
            <person name="Miethke M."/>
            <person name="Buckel W."/>
            <person name="Hinderberger J."/>
            <person name="Li F."/>
            <person name="Hagemeier C."/>
            <person name="Thauer R.K."/>
            <person name="Gottschalk G."/>
        </authorList>
    </citation>
    <scope>NUCLEOTIDE SEQUENCE [LARGE SCALE GENOMIC DNA]</scope>
    <source>
        <strain evidence="5">ATCC 8527 / DSM 555 / NCIMB 10680</strain>
    </source>
</reference>
<dbReference type="PANTHER" id="PTHR13774">
    <property type="entry name" value="PHENAZINE BIOSYNTHESIS PROTEIN"/>
    <property type="match status" value="1"/>
</dbReference>
<dbReference type="InterPro" id="IPR003719">
    <property type="entry name" value="Phenazine_PhzF-like"/>
</dbReference>
<dbReference type="eggNOG" id="COG0384">
    <property type="taxonomic scope" value="Bacteria"/>
</dbReference>
<dbReference type="GO" id="GO:0016853">
    <property type="term" value="F:isomerase activity"/>
    <property type="evidence" value="ECO:0007669"/>
    <property type="project" value="UniProtKB-KW"/>
</dbReference>
<evidence type="ECO:0000313" key="5">
    <source>
        <dbReference type="Proteomes" id="UP000002411"/>
    </source>
</evidence>
<dbReference type="GO" id="GO:0005737">
    <property type="term" value="C:cytoplasm"/>
    <property type="evidence" value="ECO:0007669"/>
    <property type="project" value="TreeGrafter"/>
</dbReference>
<dbReference type="SUPFAM" id="SSF54506">
    <property type="entry name" value="Diaminopimelate epimerase-like"/>
    <property type="match status" value="1"/>
</dbReference>
<sequence length="261" mass="30005">MEMRIPIYQIDAFTKEEFKGNPAAVCPLEKWIEDGLMQKIAKENNLSETAFFTKKDDMYELRWFTPEEEIDLCGHATLAAAYTIFEYLNKNSNEISFNTKSGILKVLKKDKLITMIFPSREGEKSEIPEELIRGLGKKPKEVYRSRDYMAVFEKEEDIKSLRLNMEELKKLDVFGIIVTAKGNEVDFVSRYFAPKSGINEDPVTGSAHCILVPYWKRILNKNEFVAYQLSDRGGKLYCTDKGENIEISGQAISYLEGYINV</sequence>